<name>A0A0C9V620_SPHS4</name>
<evidence type="ECO:0008006" key="4">
    <source>
        <dbReference type="Google" id="ProtNLM"/>
    </source>
</evidence>
<organism evidence="2 3">
    <name type="scientific">Sphaerobolus stellatus (strain SS14)</name>
    <dbReference type="NCBI Taxonomy" id="990650"/>
    <lineage>
        <taxon>Eukaryota</taxon>
        <taxon>Fungi</taxon>
        <taxon>Dikarya</taxon>
        <taxon>Basidiomycota</taxon>
        <taxon>Agaricomycotina</taxon>
        <taxon>Agaricomycetes</taxon>
        <taxon>Phallomycetidae</taxon>
        <taxon>Geastrales</taxon>
        <taxon>Sphaerobolaceae</taxon>
        <taxon>Sphaerobolus</taxon>
    </lineage>
</organism>
<feature type="region of interest" description="Disordered" evidence="1">
    <location>
        <begin position="51"/>
        <end position="112"/>
    </location>
</feature>
<feature type="region of interest" description="Disordered" evidence="1">
    <location>
        <begin position="391"/>
        <end position="414"/>
    </location>
</feature>
<dbReference type="HOGENOM" id="CLU_470233_0_0_1"/>
<feature type="compositionally biased region" description="Basic and acidic residues" evidence="1">
    <location>
        <begin position="92"/>
        <end position="101"/>
    </location>
</feature>
<keyword evidence="3" id="KW-1185">Reference proteome</keyword>
<sequence length="580" mass="61849">MESDRLRKAAIENARTRFIAEIEALRKEVNQSFPSGRLPVTDSVNLSQLENAAKPTTSEESLKSTSATKAAEAKASAPTTPTPAPQAQPIDPVRRSRERAARTIQRRWRSRSADRAAQKDAINTIWTLRSRFEFLKTSFVPPQHLEFRDTSSTSTEGGSETPALSFNSANASVHAYINELMKLVMLADGVPSAGSDQIRAIRKAFVKMVEEALDDVDRMVRAAWEKMHPEVSQQGSIKIPVAEKTETNPEAAAATETPVAEPKAEDDYEDLYVPYASVPVAQAPVESVPEASAEVTVEPTITATESHPTDQSKELEVETQNIADVVDSPSSEPVVHLHSPASEAAPISIPIVSPAEESQPMTTEGSSAAAPVLVDVEVEETKDIEAAPISIPIVSPAEESQPTTTEESSAAASVPVDVDVEETKDINEETSTLAPVDEDSVPVEPSVHGTAEPAVIEPLNSITAIESELVLPSTLTEESTMTATTPSTPASVPVDLNVSSTQVLSVPESTIPARGPSPTTDSFDMVYPDSPRLNSSQTDHEAFESSVPAQTQVPETATTEADDASSVASGTPSLEGFEML</sequence>
<dbReference type="GO" id="GO:0051087">
    <property type="term" value="F:protein-folding chaperone binding"/>
    <property type="evidence" value="ECO:0007669"/>
    <property type="project" value="InterPro"/>
</dbReference>
<dbReference type="AlphaFoldDB" id="A0A0C9V620"/>
<accession>A0A0C9V620</accession>
<evidence type="ECO:0000313" key="3">
    <source>
        <dbReference type="Proteomes" id="UP000054279"/>
    </source>
</evidence>
<dbReference type="OrthoDB" id="333905at2759"/>
<evidence type="ECO:0000313" key="2">
    <source>
        <dbReference type="EMBL" id="KIJ37022.1"/>
    </source>
</evidence>
<dbReference type="InterPro" id="IPR036533">
    <property type="entry name" value="BAG_dom_sf"/>
</dbReference>
<gene>
    <name evidence="2" type="ORF">M422DRAFT_50658</name>
</gene>
<feature type="region of interest" description="Disordered" evidence="1">
    <location>
        <begin position="506"/>
        <end position="580"/>
    </location>
</feature>
<dbReference type="Proteomes" id="UP000054279">
    <property type="component" value="Unassembled WGS sequence"/>
</dbReference>
<feature type="compositionally biased region" description="Low complexity" evidence="1">
    <location>
        <begin position="63"/>
        <end position="79"/>
    </location>
</feature>
<dbReference type="Gene3D" id="1.20.58.120">
    <property type="entry name" value="BAG domain"/>
    <property type="match status" value="1"/>
</dbReference>
<proteinExistence type="predicted"/>
<evidence type="ECO:0000256" key="1">
    <source>
        <dbReference type="SAM" id="MobiDB-lite"/>
    </source>
</evidence>
<dbReference type="SUPFAM" id="SSF63491">
    <property type="entry name" value="BAG domain"/>
    <property type="match status" value="1"/>
</dbReference>
<dbReference type="EMBL" id="KN837172">
    <property type="protein sequence ID" value="KIJ37022.1"/>
    <property type="molecule type" value="Genomic_DNA"/>
</dbReference>
<feature type="compositionally biased region" description="Polar residues" evidence="1">
    <location>
        <begin position="547"/>
        <end position="559"/>
    </location>
</feature>
<reference evidence="2 3" key="1">
    <citation type="submission" date="2014-06" db="EMBL/GenBank/DDBJ databases">
        <title>Evolutionary Origins and Diversification of the Mycorrhizal Mutualists.</title>
        <authorList>
            <consortium name="DOE Joint Genome Institute"/>
            <consortium name="Mycorrhizal Genomics Consortium"/>
            <person name="Kohler A."/>
            <person name="Kuo A."/>
            <person name="Nagy L.G."/>
            <person name="Floudas D."/>
            <person name="Copeland A."/>
            <person name="Barry K.W."/>
            <person name="Cichocki N."/>
            <person name="Veneault-Fourrey C."/>
            <person name="LaButti K."/>
            <person name="Lindquist E.A."/>
            <person name="Lipzen A."/>
            <person name="Lundell T."/>
            <person name="Morin E."/>
            <person name="Murat C."/>
            <person name="Riley R."/>
            <person name="Ohm R."/>
            <person name="Sun H."/>
            <person name="Tunlid A."/>
            <person name="Henrissat B."/>
            <person name="Grigoriev I.V."/>
            <person name="Hibbett D.S."/>
            <person name="Martin F."/>
        </authorList>
    </citation>
    <scope>NUCLEOTIDE SEQUENCE [LARGE SCALE GENOMIC DNA]</scope>
    <source>
        <strain evidence="2 3">SS14</strain>
    </source>
</reference>
<protein>
    <recommendedName>
        <fullName evidence="4">BAG domain-containing protein</fullName>
    </recommendedName>
</protein>
<feature type="compositionally biased region" description="Low complexity" evidence="1">
    <location>
        <begin position="395"/>
        <end position="414"/>
    </location>
</feature>